<evidence type="ECO:0000313" key="2">
    <source>
        <dbReference type="EMBL" id="RVW90399.1"/>
    </source>
</evidence>
<protein>
    <submittedName>
        <fullName evidence="2">Uncharacterized protein</fullName>
    </submittedName>
</protein>
<evidence type="ECO:0000313" key="3">
    <source>
        <dbReference type="Proteomes" id="UP000288805"/>
    </source>
</evidence>
<organism evidence="2 3">
    <name type="scientific">Vitis vinifera</name>
    <name type="common">Grape</name>
    <dbReference type="NCBI Taxonomy" id="29760"/>
    <lineage>
        <taxon>Eukaryota</taxon>
        <taxon>Viridiplantae</taxon>
        <taxon>Streptophyta</taxon>
        <taxon>Embryophyta</taxon>
        <taxon>Tracheophyta</taxon>
        <taxon>Spermatophyta</taxon>
        <taxon>Magnoliopsida</taxon>
        <taxon>eudicotyledons</taxon>
        <taxon>Gunneridae</taxon>
        <taxon>Pentapetalae</taxon>
        <taxon>rosids</taxon>
        <taxon>Vitales</taxon>
        <taxon>Vitaceae</taxon>
        <taxon>Viteae</taxon>
        <taxon>Vitis</taxon>
    </lineage>
</organism>
<dbReference type="AlphaFoldDB" id="A0A438I107"/>
<proteinExistence type="predicted"/>
<gene>
    <name evidence="2" type="ORF">CK203_045759</name>
</gene>
<sequence>MVVAEDTTTLKKIMEQERVFEFLAGLNPELDQLGSEGGSNRGGKPVTRSGQAATIDLDTPAEIPTAKPPHALSSKQDQITRRMIGHGERKGGLYYLNIHWKICDSIPTSSYYHQQYLKS</sequence>
<name>A0A438I107_VITVI</name>
<dbReference type="EMBL" id="QGNW01000155">
    <property type="protein sequence ID" value="RVW90399.1"/>
    <property type="molecule type" value="Genomic_DNA"/>
</dbReference>
<accession>A0A438I107</accession>
<evidence type="ECO:0000256" key="1">
    <source>
        <dbReference type="SAM" id="MobiDB-lite"/>
    </source>
</evidence>
<reference evidence="2 3" key="1">
    <citation type="journal article" date="2018" name="PLoS Genet.">
        <title>Population sequencing reveals clonal diversity and ancestral inbreeding in the grapevine cultivar Chardonnay.</title>
        <authorList>
            <person name="Roach M.J."/>
            <person name="Johnson D.L."/>
            <person name="Bohlmann J."/>
            <person name="van Vuuren H.J."/>
            <person name="Jones S.J."/>
            <person name="Pretorius I.S."/>
            <person name="Schmidt S.A."/>
            <person name="Borneman A.R."/>
        </authorList>
    </citation>
    <scope>NUCLEOTIDE SEQUENCE [LARGE SCALE GENOMIC DNA]</scope>
    <source>
        <strain evidence="3">cv. Chardonnay</strain>
        <tissue evidence="2">Leaf</tissue>
    </source>
</reference>
<feature type="region of interest" description="Disordered" evidence="1">
    <location>
        <begin position="31"/>
        <end position="78"/>
    </location>
</feature>
<comment type="caution">
    <text evidence="2">The sequence shown here is derived from an EMBL/GenBank/DDBJ whole genome shotgun (WGS) entry which is preliminary data.</text>
</comment>
<dbReference type="Proteomes" id="UP000288805">
    <property type="component" value="Unassembled WGS sequence"/>
</dbReference>